<dbReference type="PROSITE" id="PS01124">
    <property type="entry name" value="HTH_ARAC_FAMILY_2"/>
    <property type="match status" value="1"/>
</dbReference>
<dbReference type="Gene3D" id="1.10.10.60">
    <property type="entry name" value="Homeodomain-like"/>
    <property type="match status" value="1"/>
</dbReference>
<dbReference type="InterPro" id="IPR018060">
    <property type="entry name" value="HTH_AraC"/>
</dbReference>
<keyword evidence="3" id="KW-0804">Transcription</keyword>
<dbReference type="SUPFAM" id="SSF46689">
    <property type="entry name" value="Homeodomain-like"/>
    <property type="match status" value="1"/>
</dbReference>
<dbReference type="GO" id="GO:0003700">
    <property type="term" value="F:DNA-binding transcription factor activity"/>
    <property type="evidence" value="ECO:0007669"/>
    <property type="project" value="InterPro"/>
</dbReference>
<dbReference type="OrthoDB" id="8584243at2"/>
<sequence length="342" mass="38034">MGAVMADRCKIPQAFWRAIAHAGLPPAAVLRQARLPATLHLNPQALVSTEQYFALWKAIGQLAPEPGLGIALVTRSEAATHPPFILAAFHARDYRDGLERVARFKRLCTPEQLHIAEEGTECTLTSEWPYAIEPEPAVATDVTFATLLELGRRGTGQHLTPRRVEFVRTGPREEVYREYFGCPIRYGASRNALVLKSADLDRPFPGHNPELLDMLTPALTAALGEIEARSSIREQVKVVLKRCLASGRPELSDVASDLGMSERTLQRRITDEGTTFRDLLAEARQELWRRLLADPAAGIDEVSCLLGYQDTSSFYRAFRDWEGVTPNRWRELNSPGVAAEPV</sequence>
<organism evidence="5 6">
    <name type="scientific">Paraburkholderia silvatlantica</name>
    <dbReference type="NCBI Taxonomy" id="321895"/>
    <lineage>
        <taxon>Bacteria</taxon>
        <taxon>Pseudomonadati</taxon>
        <taxon>Pseudomonadota</taxon>
        <taxon>Betaproteobacteria</taxon>
        <taxon>Burkholderiales</taxon>
        <taxon>Burkholderiaceae</taxon>
        <taxon>Paraburkholderia</taxon>
    </lineage>
</organism>
<dbReference type="InterPro" id="IPR009057">
    <property type="entry name" value="Homeodomain-like_sf"/>
</dbReference>
<proteinExistence type="predicted"/>
<dbReference type="Pfam" id="PF12625">
    <property type="entry name" value="Arabinose_bd"/>
    <property type="match status" value="1"/>
</dbReference>
<dbReference type="PANTHER" id="PTHR47894">
    <property type="entry name" value="HTH-TYPE TRANSCRIPTIONAL REGULATOR GADX"/>
    <property type="match status" value="1"/>
</dbReference>
<evidence type="ECO:0000256" key="3">
    <source>
        <dbReference type="ARBA" id="ARBA00023163"/>
    </source>
</evidence>
<evidence type="ECO:0000256" key="2">
    <source>
        <dbReference type="ARBA" id="ARBA00023125"/>
    </source>
</evidence>
<keyword evidence="2" id="KW-0238">DNA-binding</keyword>
<accession>A0A2V4T4G1</accession>
<evidence type="ECO:0000313" key="5">
    <source>
        <dbReference type="EMBL" id="PYE14828.1"/>
    </source>
</evidence>
<evidence type="ECO:0000313" key="6">
    <source>
        <dbReference type="Proteomes" id="UP000247772"/>
    </source>
</evidence>
<dbReference type="RefSeq" id="WP_110857442.1">
    <property type="nucleotide sequence ID" value="NZ_QJSQ01000037.1"/>
</dbReference>
<dbReference type="AlphaFoldDB" id="A0A2V4T4G1"/>
<dbReference type="EMBL" id="QJSQ01000037">
    <property type="protein sequence ID" value="PYE14828.1"/>
    <property type="molecule type" value="Genomic_DNA"/>
</dbReference>
<comment type="caution">
    <text evidence="5">The sequence shown here is derived from an EMBL/GenBank/DDBJ whole genome shotgun (WGS) entry which is preliminary data.</text>
</comment>
<evidence type="ECO:0000256" key="1">
    <source>
        <dbReference type="ARBA" id="ARBA00023015"/>
    </source>
</evidence>
<reference evidence="5 6" key="1">
    <citation type="submission" date="2018-06" db="EMBL/GenBank/DDBJ databases">
        <title>Genomic Encyclopedia of Type Strains, Phase IV (KMG-V): Genome sequencing to study the core and pangenomes of soil and plant-associated prokaryotes.</title>
        <authorList>
            <person name="Whitman W."/>
        </authorList>
    </citation>
    <scope>NUCLEOTIDE SEQUENCE [LARGE SCALE GENOMIC DNA]</scope>
    <source>
        <strain evidence="5 6">SRCL-318</strain>
    </source>
</reference>
<dbReference type="Proteomes" id="UP000247772">
    <property type="component" value="Unassembled WGS sequence"/>
</dbReference>
<feature type="domain" description="HTH araC/xylS-type" evidence="4">
    <location>
        <begin position="234"/>
        <end position="332"/>
    </location>
</feature>
<dbReference type="InterPro" id="IPR032687">
    <property type="entry name" value="AraC-type_N"/>
</dbReference>
<dbReference type="PANTHER" id="PTHR47894:SF1">
    <property type="entry name" value="HTH-TYPE TRANSCRIPTIONAL REGULATOR VQSM"/>
    <property type="match status" value="1"/>
</dbReference>
<keyword evidence="1" id="KW-0805">Transcription regulation</keyword>
<protein>
    <submittedName>
        <fullName evidence="5">AraC family transcriptional regulator</fullName>
    </submittedName>
</protein>
<gene>
    <name evidence="5" type="ORF">C7410_13776</name>
</gene>
<name>A0A2V4T4G1_9BURK</name>
<dbReference type="GO" id="GO:0000976">
    <property type="term" value="F:transcription cis-regulatory region binding"/>
    <property type="evidence" value="ECO:0007669"/>
    <property type="project" value="TreeGrafter"/>
</dbReference>
<dbReference type="SMART" id="SM00342">
    <property type="entry name" value="HTH_ARAC"/>
    <property type="match status" value="1"/>
</dbReference>
<dbReference type="GO" id="GO:0005829">
    <property type="term" value="C:cytosol"/>
    <property type="evidence" value="ECO:0007669"/>
    <property type="project" value="TreeGrafter"/>
</dbReference>
<dbReference type="Pfam" id="PF12833">
    <property type="entry name" value="HTH_18"/>
    <property type="match status" value="1"/>
</dbReference>
<evidence type="ECO:0000259" key="4">
    <source>
        <dbReference type="PROSITE" id="PS01124"/>
    </source>
</evidence>